<organism evidence="3 5">
    <name type="scientific">Ostreococcus tauri</name>
    <name type="common">Marine green alga</name>
    <dbReference type="NCBI Taxonomy" id="70448"/>
    <lineage>
        <taxon>Eukaryota</taxon>
        <taxon>Viridiplantae</taxon>
        <taxon>Chlorophyta</taxon>
        <taxon>Mamiellophyceae</taxon>
        <taxon>Mamiellales</taxon>
        <taxon>Bathycoccaceae</taxon>
        <taxon>Ostreococcus</taxon>
    </lineage>
</organism>
<dbReference type="STRING" id="70448.Q00TW2"/>
<accession>A0A1Y5I826</accession>
<sequence>MLFARVRVAVLPRARASSAPSPAPRRLHARTRARSDETGERPSSSSSRGFASADSPEGILRVSKRTSFEGLKAARRVELEKARANGDEKRADEVRWAFDELVKESREFFERACAENDSADARFRLGNFYQTLEKLEEAEREYRRALELGMSVDAANNLAMMLQERGELDEAEAFYLKALEGNESDVDVLFNWATLKLNCRQDLNATRILIERIVTIQPELKKHPLVKALRDDDDDDEAEPFIPPI</sequence>
<protein>
    <submittedName>
        <fullName evidence="3">Tetratricopeptide repeat</fullName>
    </submittedName>
</protein>
<dbReference type="InParanoid" id="Q00TW2"/>
<dbReference type="Proteomes" id="UP000009170">
    <property type="component" value="Unassembled WGS sequence"/>
</dbReference>
<feature type="region of interest" description="Disordered" evidence="2">
    <location>
        <begin position="13"/>
        <end position="56"/>
    </location>
</feature>
<evidence type="ECO:0000256" key="2">
    <source>
        <dbReference type="SAM" id="MobiDB-lite"/>
    </source>
</evidence>
<dbReference type="OrthoDB" id="19588at2759"/>
<reference evidence="3" key="2">
    <citation type="journal article" date="2014" name="BMC Genomics">
        <title>An improved genome of the model marine alga Ostreococcus tauri unfolds by assessing Illumina de novo assemblies.</title>
        <authorList>
            <person name="Blanc-Mathieu R."/>
            <person name="Verhelst B."/>
            <person name="Derelle E."/>
            <person name="Rombauts S."/>
            <person name="Bouget F.Y."/>
            <person name="Carre I."/>
            <person name="Chateau A."/>
            <person name="Eyre-Walker A."/>
            <person name="Grimsley N."/>
            <person name="Moreau H."/>
            <person name="Piegu B."/>
            <person name="Rivals E."/>
            <person name="Schackwitz W."/>
            <person name="Van de Peer Y."/>
            <person name="Piganeau G."/>
        </authorList>
    </citation>
    <scope>NUCLEOTIDE SEQUENCE</scope>
    <source>
        <strain evidence="3">RCC4221</strain>
    </source>
</reference>
<name>Q00TW2_OSTTA</name>
<keyword evidence="5" id="KW-1185">Reference proteome</keyword>
<dbReference type="Pfam" id="PF13181">
    <property type="entry name" value="TPR_8"/>
    <property type="match status" value="1"/>
</dbReference>
<dbReference type="GeneID" id="9831017"/>
<dbReference type="KEGG" id="ota:OT_ostta16g02535"/>
<accession>A0A454XTY6</accession>
<evidence type="ECO:0000313" key="3">
    <source>
        <dbReference type="EMBL" id="CAL58287.1"/>
    </source>
</evidence>
<dbReference type="SUPFAM" id="SSF48452">
    <property type="entry name" value="TPR-like"/>
    <property type="match status" value="1"/>
</dbReference>
<dbReference type="EMBL" id="CAID01000016">
    <property type="protein sequence ID" value="CAL58287.1"/>
    <property type="molecule type" value="Genomic_DNA"/>
</dbReference>
<dbReference type="SMART" id="SM00028">
    <property type="entry name" value="TPR"/>
    <property type="match status" value="2"/>
</dbReference>
<reference evidence="4" key="3">
    <citation type="submission" date="2017-04" db="EMBL/GenBank/DDBJ databases">
        <title>Population genomics of picophytoplankton unveils novel chromosome hypervariability.</title>
        <authorList>
            <consortium name="DOE Joint Genome Institute"/>
            <person name="Blanc-Mathieu R."/>
            <person name="Krasovec M."/>
            <person name="Hebrard M."/>
            <person name="Yau S."/>
            <person name="Desgranges E."/>
            <person name="Martin J."/>
            <person name="Schackwitz W."/>
            <person name="Kuo A."/>
            <person name="Salin G."/>
            <person name="Donnadieu C."/>
            <person name="Desdevises Y."/>
            <person name="Sanchez-Ferandin S."/>
            <person name="Moreau H."/>
            <person name="Rivals E."/>
            <person name="Grigoriev I.V."/>
            <person name="Grimsley N."/>
            <person name="Eyre-Walker A."/>
            <person name="Piganeau G."/>
        </authorList>
    </citation>
    <scope>NUCLEOTIDE SEQUENCE [LARGE SCALE GENOMIC DNA]</scope>
    <source>
        <strain evidence="4">RCC 1115</strain>
    </source>
</reference>
<dbReference type="PROSITE" id="PS50005">
    <property type="entry name" value="TPR"/>
    <property type="match status" value="1"/>
</dbReference>
<evidence type="ECO:0000256" key="1">
    <source>
        <dbReference type="PROSITE-ProRule" id="PRU00339"/>
    </source>
</evidence>
<keyword evidence="1" id="KW-0802">TPR repeat</keyword>
<dbReference type="RefSeq" id="XP_003083738.1">
    <property type="nucleotide sequence ID" value="XM_003083690.1"/>
</dbReference>
<dbReference type="EMBL" id="KZ155787">
    <property type="protein sequence ID" value="OUS45636.1"/>
    <property type="molecule type" value="Genomic_DNA"/>
</dbReference>
<dbReference type="InterPro" id="IPR019734">
    <property type="entry name" value="TPR_rpt"/>
</dbReference>
<dbReference type="Proteomes" id="UP000195557">
    <property type="component" value="Unassembled WGS sequence"/>
</dbReference>
<proteinExistence type="predicted"/>
<feature type="repeat" description="TPR" evidence="1">
    <location>
        <begin position="119"/>
        <end position="152"/>
    </location>
</feature>
<evidence type="ECO:0000313" key="5">
    <source>
        <dbReference type="Proteomes" id="UP000009170"/>
    </source>
</evidence>
<dbReference type="AlphaFoldDB" id="Q00TW2"/>
<dbReference type="PROSITE" id="PS50293">
    <property type="entry name" value="TPR_REGION"/>
    <property type="match status" value="1"/>
</dbReference>
<dbReference type="Gene3D" id="1.25.40.10">
    <property type="entry name" value="Tetratricopeptide repeat domain"/>
    <property type="match status" value="2"/>
</dbReference>
<evidence type="ECO:0000313" key="4">
    <source>
        <dbReference type="EMBL" id="OUS45636.1"/>
    </source>
</evidence>
<feature type="compositionally biased region" description="Low complexity" evidence="2">
    <location>
        <begin position="41"/>
        <end position="56"/>
    </location>
</feature>
<dbReference type="OMA" id="EAYYLRC"/>
<gene>
    <name evidence="4" type="ORF">BE221DRAFT_81905</name>
    <name evidence="3" type="ORF">OT_ostta16g02535</name>
</gene>
<dbReference type="InterPro" id="IPR011990">
    <property type="entry name" value="TPR-like_helical_dom_sf"/>
</dbReference>
<accession>Q00TW2</accession>
<reference evidence="3 5" key="1">
    <citation type="journal article" date="2006" name="Proc. Natl. Acad. Sci. U.S.A.">
        <title>Genome analysis of the smallest free-living eukaryote Ostreococcus tauri unveils many unique features.</title>
        <authorList>
            <person name="Derelle E."/>
            <person name="Ferraz C."/>
            <person name="Rombauts S."/>
            <person name="Rouze P."/>
            <person name="Worden A.Z."/>
            <person name="Robbens S."/>
            <person name="Partensky F."/>
            <person name="Degroeve S."/>
            <person name="Echeynie S."/>
            <person name="Cooke R."/>
            <person name="Saeys Y."/>
            <person name="Wuyts J."/>
            <person name="Jabbari K."/>
            <person name="Bowler C."/>
            <person name="Panaud O."/>
            <person name="Piegu B."/>
            <person name="Ball S.G."/>
            <person name="Ral J.-P."/>
            <person name="Bouget F.-Y."/>
            <person name="Piganeau G."/>
            <person name="De Baets B."/>
            <person name="Picard A."/>
            <person name="Delseny M."/>
            <person name="Demaille J."/>
            <person name="Van de Peer Y."/>
            <person name="Moreau H."/>
        </authorList>
    </citation>
    <scope>NUCLEOTIDE SEQUENCE [LARGE SCALE GENOMIC DNA]</scope>
    <source>
        <strain evidence="3 5">OTTH0595</strain>
    </source>
</reference>
<dbReference type="Pfam" id="PF13374">
    <property type="entry name" value="TPR_10"/>
    <property type="match status" value="1"/>
</dbReference>